<keyword evidence="3" id="KW-1185">Reference proteome</keyword>
<keyword evidence="1" id="KW-0732">Signal</keyword>
<proteinExistence type="predicted"/>
<evidence type="ECO:0000313" key="2">
    <source>
        <dbReference type="EMBL" id="WAR02780.1"/>
    </source>
</evidence>
<accession>A0ABY7DYG3</accession>
<organism evidence="2 3">
    <name type="scientific">Mya arenaria</name>
    <name type="common">Soft-shell clam</name>
    <dbReference type="NCBI Taxonomy" id="6604"/>
    <lineage>
        <taxon>Eukaryota</taxon>
        <taxon>Metazoa</taxon>
        <taxon>Spiralia</taxon>
        <taxon>Lophotrochozoa</taxon>
        <taxon>Mollusca</taxon>
        <taxon>Bivalvia</taxon>
        <taxon>Autobranchia</taxon>
        <taxon>Heteroconchia</taxon>
        <taxon>Euheterodonta</taxon>
        <taxon>Imparidentia</taxon>
        <taxon>Neoheterodontei</taxon>
        <taxon>Myida</taxon>
        <taxon>Myoidea</taxon>
        <taxon>Myidae</taxon>
        <taxon>Mya</taxon>
    </lineage>
</organism>
<gene>
    <name evidence="2" type="ORF">MAR_009338</name>
</gene>
<feature type="non-terminal residue" evidence="2">
    <location>
        <position position="1"/>
    </location>
</feature>
<feature type="chain" id="PRO_5046251013" evidence="1">
    <location>
        <begin position="20"/>
        <end position="368"/>
    </location>
</feature>
<evidence type="ECO:0000313" key="3">
    <source>
        <dbReference type="Proteomes" id="UP001164746"/>
    </source>
</evidence>
<reference evidence="2" key="1">
    <citation type="submission" date="2022-11" db="EMBL/GenBank/DDBJ databases">
        <title>Centuries of genome instability and evolution in soft-shell clam transmissible cancer (bioRxiv).</title>
        <authorList>
            <person name="Hart S.F.M."/>
            <person name="Yonemitsu M.A."/>
            <person name="Giersch R.M."/>
            <person name="Beal B.F."/>
            <person name="Arriagada G."/>
            <person name="Davis B.W."/>
            <person name="Ostrander E.A."/>
            <person name="Goff S.P."/>
            <person name="Metzger M.J."/>
        </authorList>
    </citation>
    <scope>NUCLEOTIDE SEQUENCE</scope>
    <source>
        <strain evidence="2">MELC-2E11</strain>
        <tissue evidence="2">Siphon/mantle</tissue>
    </source>
</reference>
<name>A0ABY7DYG3_MYAAR</name>
<dbReference type="EMBL" id="CP111015">
    <property type="protein sequence ID" value="WAR02780.1"/>
    <property type="molecule type" value="Genomic_DNA"/>
</dbReference>
<dbReference type="Proteomes" id="UP001164746">
    <property type="component" value="Chromosome 4"/>
</dbReference>
<protein>
    <submittedName>
        <fullName evidence="2">Uncharacterized protein</fullName>
    </submittedName>
</protein>
<feature type="signal peptide" evidence="1">
    <location>
        <begin position="1"/>
        <end position="19"/>
    </location>
</feature>
<sequence>MQGYFTFLVALWAPIMVMCSDIDACPMYGCRPSGTFSMTCDVPRDNVTVGWVADFFIGPVPDFGGCAADDAVLVCQSNGPGPADVGYMVLDKTSGALLWRDPILKFPTLPLIGIGGGFWGTDGGNLVLYDQNGKLLLPQIQLDPNMRPLFGAQYVDAGDGLILLVSEGGQIATWLTGTVERSNGTFLPVAPAVTNGNRVYILTEFKPDDSRDEANLGLQRLYAIDMLLSMDDRTHIAWSATFEKERVSARGASKLRFRPKMTAQRLYRKLHDPAVLKPSILWDAAISTVYVSLPPPMLPGVMGNGIDMLYAIKDTGNDTELVFKTAHTATNMVLFDTSGPVGNAADQLWISLSDGKLLAIEKSGVVGK</sequence>
<evidence type="ECO:0000256" key="1">
    <source>
        <dbReference type="SAM" id="SignalP"/>
    </source>
</evidence>